<dbReference type="SMART" id="SM00238">
    <property type="entry name" value="BIR"/>
    <property type="match status" value="1"/>
</dbReference>
<dbReference type="Gene3D" id="1.10.1170.10">
    <property type="entry name" value="Inhibitor Of Apoptosis Protein (2mihbC-IAP-1), Chain A"/>
    <property type="match status" value="1"/>
</dbReference>
<dbReference type="InterPro" id="IPR050784">
    <property type="entry name" value="IAP"/>
</dbReference>
<dbReference type="EMBL" id="CADEPI010000539">
    <property type="protein sequence ID" value="CAB3387119.1"/>
    <property type="molecule type" value="Genomic_DNA"/>
</dbReference>
<reference evidence="2 3" key="1">
    <citation type="submission" date="2020-04" db="EMBL/GenBank/DDBJ databases">
        <authorList>
            <person name="Alioto T."/>
            <person name="Alioto T."/>
            <person name="Gomez Garrido J."/>
        </authorList>
    </citation>
    <scope>NUCLEOTIDE SEQUENCE [LARGE SCALE GENOMIC DNA]</scope>
</reference>
<feature type="region of interest" description="Disordered" evidence="1">
    <location>
        <begin position="219"/>
        <end position="282"/>
    </location>
</feature>
<dbReference type="Proteomes" id="UP000494165">
    <property type="component" value="Unassembled WGS sequence"/>
</dbReference>
<dbReference type="CDD" id="cd00022">
    <property type="entry name" value="BIR"/>
    <property type="match status" value="1"/>
</dbReference>
<dbReference type="PANTHER" id="PTHR10044">
    <property type="entry name" value="INHIBITOR OF APOPTOSIS"/>
    <property type="match status" value="1"/>
</dbReference>
<keyword evidence="3" id="KW-1185">Reference proteome</keyword>
<dbReference type="InterPro" id="IPR001370">
    <property type="entry name" value="BIR_rpt"/>
</dbReference>
<dbReference type="OrthoDB" id="5855668at2759"/>
<feature type="compositionally biased region" description="Polar residues" evidence="1">
    <location>
        <begin position="1"/>
        <end position="11"/>
    </location>
</feature>
<dbReference type="Pfam" id="PF00653">
    <property type="entry name" value="BIR"/>
    <property type="match status" value="1"/>
</dbReference>
<proteinExistence type="predicted"/>
<feature type="region of interest" description="Disordered" evidence="1">
    <location>
        <begin position="1"/>
        <end position="24"/>
    </location>
</feature>
<name>A0A8S1E0W9_9INSE</name>
<protein>
    <submittedName>
        <fullName evidence="2">Uncharacterized protein</fullName>
    </submittedName>
</protein>
<feature type="compositionally biased region" description="Low complexity" evidence="1">
    <location>
        <begin position="254"/>
        <end position="274"/>
    </location>
</feature>
<accession>A0A8S1E0W9</accession>
<dbReference type="GO" id="GO:0051726">
    <property type="term" value="P:regulation of cell cycle"/>
    <property type="evidence" value="ECO:0007669"/>
    <property type="project" value="TreeGrafter"/>
</dbReference>
<evidence type="ECO:0000256" key="1">
    <source>
        <dbReference type="SAM" id="MobiDB-lite"/>
    </source>
</evidence>
<dbReference type="PANTHER" id="PTHR10044:SF139">
    <property type="entry name" value="DEATH-ASSOCIATED INHIBITOR OF APOPTOSIS 2"/>
    <property type="match status" value="1"/>
</dbReference>
<dbReference type="GO" id="GO:0005737">
    <property type="term" value="C:cytoplasm"/>
    <property type="evidence" value="ECO:0007669"/>
    <property type="project" value="TreeGrafter"/>
</dbReference>
<sequence>MRPPRTNTLPSAPTHPPAQMNPAQQCRRSVVDFRLLNLNLAMHRLFSFPLHFHEEFKIALLILLSENGLFYINECGVELLCCHFCPSKFSIEEYCDRKGFDLVKIRKEHNKFDCNIGAHGSKNIAIGERVILNNYFEAHRLFSILKKTDWKFVDPFDLAKSGFYYMGKNDEVWCVHCNVIVRGWEPGDTPDGEHRKWNERCRFLCSDSSVVNYPIGSEPLEGQHDGIGKKCTGANPFPALAQPDQPPAPVMENQGAQPPAAAPQGEAQAPQGEQHFQDDPQP</sequence>
<dbReference type="SUPFAM" id="SSF57924">
    <property type="entry name" value="Inhibitor of apoptosis (IAP) repeat"/>
    <property type="match status" value="1"/>
</dbReference>
<dbReference type="PROSITE" id="PS50143">
    <property type="entry name" value="BIR_REPEAT_2"/>
    <property type="match status" value="1"/>
</dbReference>
<comment type="caution">
    <text evidence="2">The sequence shown here is derived from an EMBL/GenBank/DDBJ whole genome shotgun (WGS) entry which is preliminary data.</text>
</comment>
<dbReference type="GO" id="GO:0005634">
    <property type="term" value="C:nucleus"/>
    <property type="evidence" value="ECO:0007669"/>
    <property type="project" value="TreeGrafter"/>
</dbReference>
<organism evidence="2 3">
    <name type="scientific">Cloeon dipterum</name>
    <dbReference type="NCBI Taxonomy" id="197152"/>
    <lineage>
        <taxon>Eukaryota</taxon>
        <taxon>Metazoa</taxon>
        <taxon>Ecdysozoa</taxon>
        <taxon>Arthropoda</taxon>
        <taxon>Hexapoda</taxon>
        <taxon>Insecta</taxon>
        <taxon>Pterygota</taxon>
        <taxon>Palaeoptera</taxon>
        <taxon>Ephemeroptera</taxon>
        <taxon>Pisciforma</taxon>
        <taxon>Baetidae</taxon>
        <taxon>Cloeon</taxon>
    </lineage>
</organism>
<evidence type="ECO:0000313" key="3">
    <source>
        <dbReference type="Proteomes" id="UP000494165"/>
    </source>
</evidence>
<evidence type="ECO:0000313" key="2">
    <source>
        <dbReference type="EMBL" id="CAB3387119.1"/>
    </source>
</evidence>
<dbReference type="AlphaFoldDB" id="A0A8S1E0W9"/>
<gene>
    <name evidence="2" type="ORF">CLODIP_2_CD14627</name>
</gene>